<proteinExistence type="predicted"/>
<keyword evidence="2" id="KW-1185">Reference proteome</keyword>
<sequence>MITNQNPSTKILSRINAQIAVFQAYLRVYKISVHATCASKAIKF</sequence>
<evidence type="ECO:0000313" key="1">
    <source>
        <dbReference type="EMBL" id="EEV17102.1"/>
    </source>
</evidence>
<gene>
    <name evidence="1" type="ORF">CAMGR0001_1398</name>
</gene>
<dbReference type="EMBL" id="ACYG01000027">
    <property type="protein sequence ID" value="EEV17102.1"/>
    <property type="molecule type" value="Genomic_DNA"/>
</dbReference>
<protein>
    <submittedName>
        <fullName evidence="1">Uncharacterized protein</fullName>
    </submittedName>
</protein>
<accession>C8PJJ7</accession>
<dbReference type="Proteomes" id="UP000005709">
    <property type="component" value="Unassembled WGS sequence"/>
</dbReference>
<organism evidence="1 2">
    <name type="scientific">Campylobacter gracilis RM3268</name>
    <dbReference type="NCBI Taxonomy" id="553220"/>
    <lineage>
        <taxon>Bacteria</taxon>
        <taxon>Pseudomonadati</taxon>
        <taxon>Campylobacterota</taxon>
        <taxon>Epsilonproteobacteria</taxon>
        <taxon>Campylobacterales</taxon>
        <taxon>Campylobacteraceae</taxon>
        <taxon>Campylobacter</taxon>
    </lineage>
</organism>
<evidence type="ECO:0000313" key="2">
    <source>
        <dbReference type="Proteomes" id="UP000005709"/>
    </source>
</evidence>
<comment type="caution">
    <text evidence="1">The sequence shown here is derived from an EMBL/GenBank/DDBJ whole genome shotgun (WGS) entry which is preliminary data.</text>
</comment>
<dbReference type="AlphaFoldDB" id="C8PJJ7"/>
<name>C8PJJ7_9BACT</name>
<reference evidence="1 2" key="1">
    <citation type="submission" date="2009-07" db="EMBL/GenBank/DDBJ databases">
        <authorList>
            <person name="Madupu R."/>
            <person name="Sebastian Y."/>
            <person name="Durkin A.S."/>
            <person name="Torralba M."/>
            <person name="Methe B."/>
            <person name="Sutton G.G."/>
            <person name="Strausberg R.L."/>
            <person name="Nelson K.E."/>
        </authorList>
    </citation>
    <scope>NUCLEOTIDE SEQUENCE [LARGE SCALE GENOMIC DNA]</scope>
    <source>
        <strain evidence="1 2">RM3268</strain>
    </source>
</reference>